<evidence type="ECO:0000256" key="5">
    <source>
        <dbReference type="ARBA" id="ARBA00023004"/>
    </source>
</evidence>
<dbReference type="InterPro" id="IPR002403">
    <property type="entry name" value="Cyt_P450_E_grp-IV"/>
</dbReference>
<dbReference type="InterPro" id="IPR017972">
    <property type="entry name" value="Cyt_P450_CS"/>
</dbReference>
<dbReference type="GO" id="GO:0000249">
    <property type="term" value="F:C-22 sterol desaturase (NADPH) activity"/>
    <property type="evidence" value="ECO:0007669"/>
    <property type="project" value="UniProtKB-EC"/>
</dbReference>
<dbReference type="Pfam" id="PF00067">
    <property type="entry name" value="p450"/>
    <property type="match status" value="1"/>
</dbReference>
<accession>A0A177VF79</accession>
<dbReference type="PRINTS" id="PR00465">
    <property type="entry name" value="EP450IV"/>
</dbReference>
<comment type="similarity">
    <text evidence="2 8">Belongs to the cytochrome P450 family.</text>
</comment>
<dbReference type="Proteomes" id="UP000836402">
    <property type="component" value="Unassembled WGS sequence"/>
</dbReference>
<reference evidence="10" key="2">
    <citation type="journal article" date="2019" name="IMA Fungus">
        <title>Genome sequencing and comparison of five Tilletia species to identify candidate genes for the detection of regulated species infecting wheat.</title>
        <authorList>
            <person name="Nguyen H.D.T."/>
            <person name="Sultana T."/>
            <person name="Kesanakurti P."/>
            <person name="Hambleton S."/>
        </authorList>
    </citation>
    <scope>NUCLEOTIDE SEQUENCE</scope>
    <source>
        <strain evidence="10">DAOMC 238032</strain>
    </source>
</reference>
<dbReference type="InterPro" id="IPR001128">
    <property type="entry name" value="Cyt_P450"/>
</dbReference>
<dbReference type="GO" id="GO:0016125">
    <property type="term" value="P:sterol metabolic process"/>
    <property type="evidence" value="ECO:0007669"/>
    <property type="project" value="TreeGrafter"/>
</dbReference>
<dbReference type="SUPFAM" id="SSF48264">
    <property type="entry name" value="Cytochrome P450"/>
    <property type="match status" value="1"/>
</dbReference>
<dbReference type="EMBL" id="LWDD02000877">
    <property type="protein sequence ID" value="KAE8256046.1"/>
    <property type="molecule type" value="Genomic_DNA"/>
</dbReference>
<evidence type="ECO:0000313" key="9">
    <source>
        <dbReference type="EMBL" id="CAD6959594.1"/>
    </source>
</evidence>
<keyword evidence="4 8" id="KW-0560">Oxidoreductase</keyword>
<dbReference type="EC" id="1.14.19.41" evidence="6"/>
<keyword evidence="5 7" id="KW-0408">Iron</keyword>
<evidence type="ECO:0000313" key="10">
    <source>
        <dbReference type="EMBL" id="KAE8256046.1"/>
    </source>
</evidence>
<dbReference type="PANTHER" id="PTHR24286:SF228">
    <property type="entry name" value="C-22 STEROL DESATURASE ERG5"/>
    <property type="match status" value="1"/>
</dbReference>
<keyword evidence="8" id="KW-0503">Monooxygenase</keyword>
<dbReference type="GO" id="GO:0020037">
    <property type="term" value="F:heme binding"/>
    <property type="evidence" value="ECO:0007669"/>
    <property type="project" value="InterPro"/>
</dbReference>
<dbReference type="PANTHER" id="PTHR24286">
    <property type="entry name" value="CYTOCHROME P450 26"/>
    <property type="match status" value="1"/>
</dbReference>
<evidence type="ECO:0000256" key="7">
    <source>
        <dbReference type="PIRSR" id="PIRSR602403-1"/>
    </source>
</evidence>
<evidence type="ECO:0000256" key="4">
    <source>
        <dbReference type="ARBA" id="ARBA00023002"/>
    </source>
</evidence>
<dbReference type="GO" id="GO:0005506">
    <property type="term" value="F:iron ion binding"/>
    <property type="evidence" value="ECO:0007669"/>
    <property type="project" value="InterPro"/>
</dbReference>
<keyword evidence="3 7" id="KW-0479">Metal-binding</keyword>
<evidence type="ECO:0000313" key="12">
    <source>
        <dbReference type="Proteomes" id="UP000836402"/>
    </source>
</evidence>
<dbReference type="EMBL" id="CAJHJG010006801">
    <property type="protein sequence ID" value="CAD6959594.1"/>
    <property type="molecule type" value="Genomic_DNA"/>
</dbReference>
<evidence type="ECO:0000256" key="3">
    <source>
        <dbReference type="ARBA" id="ARBA00022723"/>
    </source>
</evidence>
<dbReference type="Proteomes" id="UP000077671">
    <property type="component" value="Unassembled WGS sequence"/>
</dbReference>
<evidence type="ECO:0000256" key="6">
    <source>
        <dbReference type="ARBA" id="ARBA00039038"/>
    </source>
</evidence>
<feature type="binding site" description="axial binding residue" evidence="7">
    <location>
        <position position="550"/>
    </location>
    <ligand>
        <name>heme</name>
        <dbReference type="ChEBI" id="CHEBI:30413"/>
    </ligand>
    <ligandPart>
        <name>Fe</name>
        <dbReference type="ChEBI" id="CHEBI:18248"/>
    </ligandPart>
</feature>
<dbReference type="InterPro" id="IPR036396">
    <property type="entry name" value="Cyt_P450_sf"/>
</dbReference>
<evidence type="ECO:0000256" key="8">
    <source>
        <dbReference type="RuleBase" id="RU000461"/>
    </source>
</evidence>
<gene>
    <name evidence="10" type="ORF">A4X03_0g5469</name>
    <name evidence="9" type="ORF">JKIAZH3_G7747</name>
</gene>
<proteinExistence type="inferred from homology"/>
<evidence type="ECO:0000313" key="11">
    <source>
        <dbReference type="Proteomes" id="UP000077671"/>
    </source>
</evidence>
<keyword evidence="12" id="KW-1185">Reference proteome</keyword>
<comment type="caution">
    <text evidence="10">The sequence shown here is derived from an EMBL/GenBank/DDBJ whole genome shotgun (WGS) entry which is preliminary data.</text>
</comment>
<organism evidence="10 11">
    <name type="scientific">Tilletia caries</name>
    <name type="common">wheat bunt fungus</name>
    <dbReference type="NCBI Taxonomy" id="13290"/>
    <lineage>
        <taxon>Eukaryota</taxon>
        <taxon>Fungi</taxon>
        <taxon>Dikarya</taxon>
        <taxon>Basidiomycota</taxon>
        <taxon>Ustilaginomycotina</taxon>
        <taxon>Exobasidiomycetes</taxon>
        <taxon>Tilletiales</taxon>
        <taxon>Tilletiaceae</taxon>
        <taxon>Tilletia</taxon>
    </lineage>
</organism>
<reference evidence="9" key="3">
    <citation type="submission" date="2020-10" db="EMBL/GenBank/DDBJ databases">
        <authorList>
            <person name="Sedaghatjoo S."/>
        </authorList>
    </citation>
    <scope>NUCLEOTIDE SEQUENCE</scope>
    <source>
        <strain evidence="9">AZH3</strain>
    </source>
</reference>
<dbReference type="CDD" id="cd11082">
    <property type="entry name" value="CYP61_CYP710"/>
    <property type="match status" value="1"/>
</dbReference>
<sequence>MASLFRYILPSSPSGREADAAAVAQHAATVAAAAFTTKARAAAAAAGATVAAAPAQLAAAASTRNFSSALRLWSGSARSAGSRVAAEAAVAAHAAAAAQKEAAVAAVTASRQSTYNVLFTVLALIATALITEQVLYRRKKAHLPGPTWTIPIIGKFMDSLQPSLEKYQAGWNSGPLSVASVFHIFIVIASSNEHTRKILNSPLYTEPCLVASAKQVLCADNWVFLNGKQHVDFRRGLNTLFTRQALATYLTIQEKIYHSYFDKWVADPSPTPTPYMMHFRDLNMETSLRVFCGDYIPDEGAKQISDSYWLITVALELVNFPLALPGTKVYKAIQARKLTMKWFEHTARESKKRMAAGEEVTCLTDAWVKAMIDAREGSENVEAESRKVLVRDFSDREIGMVLLSFLFASQDAMSSGLTYLFQHMADRPDILRKVREEQYRVRGADLDAPLTLDQVEEMEYTKLTVKESLRLKPPVIMVPYVARKPFPIDPNYTAPKGSMVIPSFWNSLHDPAVYPQPDELRPERWMEGKDSPAEMNPKNYLVFGSGPHYCIGQQYALMHLTAVLGTASVLMDWEHKITPLSEQVEVIATIFPKDGARMKFTSRARPTADMTSEEAAAM</sequence>
<protein>
    <recommendedName>
        <fullName evidence="6">sterol 22-desaturase</fullName>
        <ecNumber evidence="6">1.14.19.41</ecNumber>
    </recommendedName>
</protein>
<name>A0A177VF79_9BASI</name>
<reference evidence="10" key="1">
    <citation type="submission" date="2016-04" db="EMBL/GenBank/DDBJ databases">
        <authorList>
            <person name="Nguyen H.D."/>
            <person name="Kesanakurti P."/>
            <person name="Cullis J."/>
            <person name="Levesque C.A."/>
            <person name="Hambleton S."/>
        </authorList>
    </citation>
    <scope>NUCLEOTIDE SEQUENCE</scope>
    <source>
        <strain evidence="10">DAOMC 238032</strain>
    </source>
</reference>
<evidence type="ECO:0000256" key="1">
    <source>
        <dbReference type="ARBA" id="ARBA00001971"/>
    </source>
</evidence>
<comment type="cofactor">
    <cofactor evidence="1 7">
        <name>heme</name>
        <dbReference type="ChEBI" id="CHEBI:30413"/>
    </cofactor>
</comment>
<keyword evidence="7 8" id="KW-0349">Heme</keyword>
<dbReference type="PROSITE" id="PS00086">
    <property type="entry name" value="CYTOCHROME_P450"/>
    <property type="match status" value="1"/>
</dbReference>
<dbReference type="PRINTS" id="PR00385">
    <property type="entry name" value="P450"/>
</dbReference>
<dbReference type="FunFam" id="1.10.630.10:FF:000021">
    <property type="entry name" value="Cytochrome P450 61"/>
    <property type="match status" value="1"/>
</dbReference>
<dbReference type="GO" id="GO:0004497">
    <property type="term" value="F:monooxygenase activity"/>
    <property type="evidence" value="ECO:0007669"/>
    <property type="project" value="UniProtKB-KW"/>
</dbReference>
<evidence type="ECO:0000256" key="2">
    <source>
        <dbReference type="ARBA" id="ARBA00010617"/>
    </source>
</evidence>
<dbReference type="AlphaFoldDB" id="A0A177VF79"/>
<dbReference type="Gene3D" id="1.10.630.10">
    <property type="entry name" value="Cytochrome P450"/>
    <property type="match status" value="1"/>
</dbReference>